<evidence type="ECO:0000313" key="13">
    <source>
        <dbReference type="EMBL" id="QLG73846.1"/>
    </source>
</evidence>
<dbReference type="AlphaFoldDB" id="A0A7H9B6A7"/>
<keyword evidence="14" id="KW-1185">Reference proteome</keyword>
<keyword evidence="6" id="KW-0408">Iron</keyword>
<dbReference type="EMBL" id="CP058609">
    <property type="protein sequence ID" value="QLG73846.1"/>
    <property type="molecule type" value="Genomic_DNA"/>
</dbReference>
<dbReference type="GO" id="GO:0046872">
    <property type="term" value="F:metal ion binding"/>
    <property type="evidence" value="ECO:0007669"/>
    <property type="project" value="UniProtKB-KW"/>
</dbReference>
<keyword evidence="4" id="KW-0479">Metal-binding</keyword>
<comment type="similarity">
    <text evidence="2">Belongs to the JHDM1 histone demethylase family.</text>
</comment>
<evidence type="ECO:0000256" key="7">
    <source>
        <dbReference type="ARBA" id="ARBA00023015"/>
    </source>
</evidence>
<dbReference type="SUPFAM" id="SSF51197">
    <property type="entry name" value="Clavaminate synthase-like"/>
    <property type="match status" value="1"/>
</dbReference>
<comment type="catalytic activity">
    <reaction evidence="10">
        <text>N(6),N(6)-dimethyl-L-lysyl(36)-[histone H3] + 2 2-oxoglutarate + 2 O2 = L-lysyl(36)-[histone H3] + 2 formaldehyde + 2 succinate + 2 CO2</text>
        <dbReference type="Rhea" id="RHEA:42032"/>
        <dbReference type="Rhea" id="RHEA-COMP:9785"/>
        <dbReference type="Rhea" id="RHEA-COMP:9787"/>
        <dbReference type="ChEBI" id="CHEBI:15379"/>
        <dbReference type="ChEBI" id="CHEBI:16526"/>
        <dbReference type="ChEBI" id="CHEBI:16810"/>
        <dbReference type="ChEBI" id="CHEBI:16842"/>
        <dbReference type="ChEBI" id="CHEBI:29969"/>
        <dbReference type="ChEBI" id="CHEBI:30031"/>
        <dbReference type="ChEBI" id="CHEBI:61976"/>
        <dbReference type="EC" id="1.14.11.27"/>
    </reaction>
</comment>
<dbReference type="Proteomes" id="UP000509704">
    <property type="component" value="Chromosome 6"/>
</dbReference>
<dbReference type="Gene3D" id="2.60.120.650">
    <property type="entry name" value="Cupin"/>
    <property type="match status" value="1"/>
</dbReference>
<evidence type="ECO:0000256" key="2">
    <source>
        <dbReference type="ARBA" id="ARBA00008037"/>
    </source>
</evidence>
<comment type="cofactor">
    <cofactor evidence="1">
        <name>Fe(2+)</name>
        <dbReference type="ChEBI" id="CHEBI:29033"/>
    </cofactor>
</comment>
<dbReference type="PANTHER" id="PTHR23123">
    <property type="entry name" value="PHD/F-BOX CONTAINING PROTEIN"/>
    <property type="match status" value="1"/>
</dbReference>
<dbReference type="InterPro" id="IPR050690">
    <property type="entry name" value="JHDM1_Histone_Demethylase"/>
</dbReference>
<dbReference type="KEGG" id="zmk:HG535_0F03570"/>
<evidence type="ECO:0000256" key="4">
    <source>
        <dbReference type="ARBA" id="ARBA00022723"/>
    </source>
</evidence>
<dbReference type="OrthoDB" id="5876800at2759"/>
<keyword evidence="5" id="KW-0560">Oxidoreductase</keyword>
<organism evidence="13 14">
    <name type="scientific">Zygotorulaspora mrakii</name>
    <name type="common">Zygosaccharomyces mrakii</name>
    <dbReference type="NCBI Taxonomy" id="42260"/>
    <lineage>
        <taxon>Eukaryota</taxon>
        <taxon>Fungi</taxon>
        <taxon>Dikarya</taxon>
        <taxon>Ascomycota</taxon>
        <taxon>Saccharomycotina</taxon>
        <taxon>Saccharomycetes</taxon>
        <taxon>Saccharomycetales</taxon>
        <taxon>Saccharomycetaceae</taxon>
        <taxon>Zygotorulaspora</taxon>
    </lineage>
</organism>
<evidence type="ECO:0000256" key="10">
    <source>
        <dbReference type="ARBA" id="ARBA00047915"/>
    </source>
</evidence>
<feature type="domain" description="JmjC" evidence="12">
    <location>
        <begin position="137"/>
        <end position="322"/>
    </location>
</feature>
<evidence type="ECO:0000256" key="8">
    <source>
        <dbReference type="ARBA" id="ARBA00023163"/>
    </source>
</evidence>
<sequence>MSKRDFSPSHQVAGEPIAKKRSGLRNKQPIDYIALNEGDDKKLKHVHPHTEAFLACFERYENTKSVLDSKSFNQNFASVDKPIKILDPENSGMVIPSPKDLGFSDHDRSLTVDDITKALGEDYPVDVMDIQTQQNERWSMSQWNDYFSKTTPEERDRVRNVISLEVSHVNRLKIERPKGVEENDLVNILWDFVGIEDTKPKVTRYILMSAANSYTDFHLDFAGTSVYYNLISGNKKFILFPPTESNLQKYSSWCTDPNQNIIFLGDILTDGTAMELNGGDLFMIPSGFIHAVYTPQDSLIIGGNFLTVRNVDTQLDVVAVERLTKVPKRFTFPHFDLVMGKCCEWVLSRSTDKNVKLEKMTPAIMKKSMEALIRYMEKPQIKYKPVNYSSKRILIKELKLYLDKW</sequence>
<feature type="region of interest" description="Disordered" evidence="11">
    <location>
        <begin position="1"/>
        <end position="24"/>
    </location>
</feature>
<dbReference type="InterPro" id="IPR003347">
    <property type="entry name" value="JmjC_dom"/>
</dbReference>
<proteinExistence type="inferred from homology"/>
<dbReference type="GO" id="GO:0140680">
    <property type="term" value="F:histone H3K36me/H3K36me2 demethylase activity"/>
    <property type="evidence" value="ECO:0007669"/>
    <property type="project" value="UniProtKB-EC"/>
</dbReference>
<keyword evidence="8" id="KW-0804">Transcription</keyword>
<dbReference type="EC" id="1.14.11.27" evidence="3"/>
<evidence type="ECO:0000256" key="3">
    <source>
        <dbReference type="ARBA" id="ARBA00013246"/>
    </source>
</evidence>
<evidence type="ECO:0000256" key="11">
    <source>
        <dbReference type="SAM" id="MobiDB-lite"/>
    </source>
</evidence>
<evidence type="ECO:0000313" key="14">
    <source>
        <dbReference type="Proteomes" id="UP000509704"/>
    </source>
</evidence>
<reference evidence="13 14" key="1">
    <citation type="submission" date="2020-07" db="EMBL/GenBank/DDBJ databases">
        <title>The yeast mating-type switching endonuclease HO is a domesticated member of an unorthodox homing genetic element family.</title>
        <authorList>
            <person name="Coughlan A.Y."/>
            <person name="Lombardi L."/>
            <person name="Braun-Galleani S."/>
            <person name="Martos A.R."/>
            <person name="Galeote V."/>
            <person name="Bigey F."/>
            <person name="Dequin S."/>
            <person name="Byrne K.P."/>
            <person name="Wolfe K.H."/>
        </authorList>
    </citation>
    <scope>NUCLEOTIDE SEQUENCE [LARGE SCALE GENOMIC DNA]</scope>
    <source>
        <strain evidence="13 14">NRRL Y-6702</strain>
    </source>
</reference>
<evidence type="ECO:0000256" key="6">
    <source>
        <dbReference type="ARBA" id="ARBA00023004"/>
    </source>
</evidence>
<accession>A0A7H9B6A7</accession>
<name>A0A7H9B6A7_ZYGMR</name>
<keyword evidence="7" id="KW-0805">Transcription regulation</keyword>
<protein>
    <recommendedName>
        <fullName evidence="3">[histone H3]-dimethyl-L-lysine(36) demethylase</fullName>
        <ecNumber evidence="3">1.14.11.27</ecNumber>
    </recommendedName>
    <alternativeName>
        <fullName evidence="9">[Histone-H3]-lysine-36 demethylase 1</fullName>
    </alternativeName>
</protein>
<dbReference type="RefSeq" id="XP_037145572.1">
    <property type="nucleotide sequence ID" value="XM_037289677.1"/>
</dbReference>
<dbReference type="GeneID" id="59237605"/>
<gene>
    <name evidence="13" type="ORF">HG535_0F03570</name>
</gene>
<evidence type="ECO:0000256" key="1">
    <source>
        <dbReference type="ARBA" id="ARBA00001954"/>
    </source>
</evidence>
<evidence type="ECO:0000256" key="9">
    <source>
        <dbReference type="ARBA" id="ARBA00031083"/>
    </source>
</evidence>
<evidence type="ECO:0000256" key="5">
    <source>
        <dbReference type="ARBA" id="ARBA00023002"/>
    </source>
</evidence>
<evidence type="ECO:0000259" key="12">
    <source>
        <dbReference type="PROSITE" id="PS51184"/>
    </source>
</evidence>
<dbReference type="PROSITE" id="PS51184">
    <property type="entry name" value="JMJC"/>
    <property type="match status" value="1"/>
</dbReference>
<dbReference type="SMART" id="SM00558">
    <property type="entry name" value="JmjC"/>
    <property type="match status" value="1"/>
</dbReference>